<name>A0ABY2HFR4_9HYPO</name>
<evidence type="ECO:0000313" key="1">
    <source>
        <dbReference type="EMBL" id="TFB06175.1"/>
    </source>
</evidence>
<sequence>MVLLTSPRPLSLPLSGRNDKLDLGRGDDALPPMAAQTHLHVHTRSAAAAAAVRYHSNWIPVPCNGNPPASTFAGNSNATGENFWDTADSALSVRPAS</sequence>
<dbReference type="EMBL" id="PPTA01000002">
    <property type="protein sequence ID" value="TFB06175.1"/>
    <property type="molecule type" value="Genomic_DNA"/>
</dbReference>
<proteinExistence type="predicted"/>
<keyword evidence="2" id="KW-1185">Reference proteome</keyword>
<protein>
    <submittedName>
        <fullName evidence="1">Uncharacterized protein</fullName>
    </submittedName>
</protein>
<reference evidence="1 2" key="1">
    <citation type="submission" date="2018-01" db="EMBL/GenBank/DDBJ databases">
        <title>Genome characterization of the sugarcane-associated fungus Trichoderma ghanense CCMA-1212 and their application in lignocelulose bioconversion.</title>
        <authorList>
            <person name="Steindorff A.S."/>
            <person name="Mendes T.D."/>
            <person name="Vilela E.S.D."/>
            <person name="Rodrigues D.S."/>
            <person name="Formighieri E.F."/>
            <person name="Melo I.S."/>
            <person name="Favaro L.C.L."/>
        </authorList>
    </citation>
    <scope>NUCLEOTIDE SEQUENCE [LARGE SCALE GENOMIC DNA]</scope>
    <source>
        <strain evidence="1 2">CCMA-1212</strain>
    </source>
</reference>
<dbReference type="RefSeq" id="XP_073562376.1">
    <property type="nucleotide sequence ID" value="XM_073699615.1"/>
</dbReference>
<accession>A0ABY2HFR4</accession>
<dbReference type="Proteomes" id="UP001642720">
    <property type="component" value="Unassembled WGS sequence"/>
</dbReference>
<gene>
    <name evidence="1" type="ORF">CCMA1212_002226</name>
</gene>
<organism evidence="1 2">
    <name type="scientific">Trichoderma ghanense</name>
    <dbReference type="NCBI Taxonomy" id="65468"/>
    <lineage>
        <taxon>Eukaryota</taxon>
        <taxon>Fungi</taxon>
        <taxon>Dikarya</taxon>
        <taxon>Ascomycota</taxon>
        <taxon>Pezizomycotina</taxon>
        <taxon>Sordariomycetes</taxon>
        <taxon>Hypocreomycetidae</taxon>
        <taxon>Hypocreales</taxon>
        <taxon>Hypocreaceae</taxon>
        <taxon>Trichoderma</taxon>
    </lineage>
</organism>
<dbReference type="GeneID" id="300574065"/>
<comment type="caution">
    <text evidence="1">The sequence shown here is derived from an EMBL/GenBank/DDBJ whole genome shotgun (WGS) entry which is preliminary data.</text>
</comment>
<evidence type="ECO:0000313" key="2">
    <source>
        <dbReference type="Proteomes" id="UP001642720"/>
    </source>
</evidence>